<feature type="transmembrane region" description="Helical" evidence="1">
    <location>
        <begin position="20"/>
        <end position="42"/>
    </location>
</feature>
<protein>
    <submittedName>
        <fullName evidence="2">SoxR reducing system RseC family protein</fullName>
    </submittedName>
</protein>
<evidence type="ECO:0000313" key="2">
    <source>
        <dbReference type="EMBL" id="TSB47057.1"/>
    </source>
</evidence>
<dbReference type="EMBL" id="VLXZ01000004">
    <property type="protein sequence ID" value="TSB47057.1"/>
    <property type="molecule type" value="Genomic_DNA"/>
</dbReference>
<gene>
    <name evidence="2" type="ORF">FN960_08550</name>
</gene>
<keyword evidence="3" id="KW-1185">Reference proteome</keyword>
<keyword evidence="1" id="KW-0812">Transmembrane</keyword>
<dbReference type="OrthoDB" id="2935423at2"/>
<comment type="caution">
    <text evidence="2">The sequence shown here is derived from an EMBL/GenBank/DDBJ whole genome shotgun (WGS) entry which is preliminary data.</text>
</comment>
<dbReference type="Proteomes" id="UP000318521">
    <property type="component" value="Unassembled WGS sequence"/>
</dbReference>
<sequence>MRKVEVKKFGIVSVLKSTLYLYFIPLIIFVLIFLIATLVGVTQEGAAGFVTIPLFLIAIIFYTAFYAGIISLVTLCYNWLAGKFGGLVLTVEDVDTHTAINEQHHDESQLS</sequence>
<evidence type="ECO:0000313" key="3">
    <source>
        <dbReference type="Proteomes" id="UP000318521"/>
    </source>
</evidence>
<dbReference type="AlphaFoldDB" id="A0A554A026"/>
<organism evidence="2 3">
    <name type="scientific">Alkalicoccobacillus porphyridii</name>
    <dbReference type="NCBI Taxonomy" id="2597270"/>
    <lineage>
        <taxon>Bacteria</taxon>
        <taxon>Bacillati</taxon>
        <taxon>Bacillota</taxon>
        <taxon>Bacilli</taxon>
        <taxon>Bacillales</taxon>
        <taxon>Bacillaceae</taxon>
        <taxon>Alkalicoccobacillus</taxon>
    </lineage>
</organism>
<evidence type="ECO:0000256" key="1">
    <source>
        <dbReference type="SAM" id="Phobius"/>
    </source>
</evidence>
<feature type="transmembrane region" description="Helical" evidence="1">
    <location>
        <begin position="54"/>
        <end position="80"/>
    </location>
</feature>
<name>A0A554A026_9BACI</name>
<accession>A0A554A026</accession>
<reference evidence="2 3" key="1">
    <citation type="submission" date="2019-07" db="EMBL/GenBank/DDBJ databases">
        <authorList>
            <person name="Park Y.J."/>
            <person name="Jeong S.E."/>
            <person name="Jung H.S."/>
        </authorList>
    </citation>
    <scope>NUCLEOTIDE SEQUENCE [LARGE SCALE GENOMIC DNA]</scope>
    <source>
        <strain evidence="3">P16(2019)</strain>
    </source>
</reference>
<dbReference type="RefSeq" id="WP_143848287.1">
    <property type="nucleotide sequence ID" value="NZ_VLXZ01000004.1"/>
</dbReference>
<keyword evidence="1" id="KW-1133">Transmembrane helix</keyword>
<keyword evidence="1" id="KW-0472">Membrane</keyword>
<proteinExistence type="predicted"/>